<keyword evidence="1" id="KW-1133">Transmembrane helix</keyword>
<protein>
    <submittedName>
        <fullName evidence="2">Uncharacterized protein</fullName>
    </submittedName>
</protein>
<evidence type="ECO:0000256" key="1">
    <source>
        <dbReference type="SAM" id="Phobius"/>
    </source>
</evidence>
<dbReference type="AlphaFoldDB" id="A0A0P7GR82"/>
<keyword evidence="3" id="KW-1185">Reference proteome</keyword>
<keyword evidence="1" id="KW-0812">Transmembrane</keyword>
<dbReference type="EMBL" id="LGUC01000001">
    <property type="protein sequence ID" value="KPN31773.1"/>
    <property type="molecule type" value="Genomic_DNA"/>
</dbReference>
<comment type="caution">
    <text evidence="2">The sequence shown here is derived from an EMBL/GenBank/DDBJ whole genome shotgun (WGS) entry which is preliminary data.</text>
</comment>
<gene>
    <name evidence="2" type="ORF">SY89_02526</name>
</gene>
<sequence>MEHGNPLLGGVALACSSIVVALLSWLGVVPFALLSGYQLAGVVTLSFSLLAVGFYLNYHPTRMNRLAKRHDTDYGCDDD</sequence>
<proteinExistence type="predicted"/>
<dbReference type="Proteomes" id="UP000050535">
    <property type="component" value="Unassembled WGS sequence"/>
</dbReference>
<reference evidence="3" key="1">
    <citation type="submission" date="2013-11" db="EMBL/GenBank/DDBJ databases">
        <authorList>
            <person name="Hoang H.T."/>
            <person name="Killian M.L."/>
            <person name="Madson D.M."/>
            <person name="Arruda P.H.E."/>
            <person name="Sun D."/>
            <person name="Schwartz K.J."/>
            <person name="Yoon K."/>
        </authorList>
    </citation>
    <scope>NUCLEOTIDE SEQUENCE [LARGE SCALE GENOMIC DNA]</scope>
    <source>
        <strain evidence="3">CDK2</strain>
    </source>
</reference>
<feature type="transmembrane region" description="Helical" evidence="1">
    <location>
        <begin position="39"/>
        <end position="58"/>
    </location>
</feature>
<feature type="transmembrane region" description="Helical" evidence="1">
    <location>
        <begin position="7"/>
        <end position="33"/>
    </location>
</feature>
<keyword evidence="1" id="KW-0472">Membrane</keyword>
<evidence type="ECO:0000313" key="3">
    <source>
        <dbReference type="Proteomes" id="UP000050535"/>
    </source>
</evidence>
<organism evidence="2 3">
    <name type="scientific">Halolamina pelagica</name>
    <dbReference type="NCBI Taxonomy" id="699431"/>
    <lineage>
        <taxon>Archaea</taxon>
        <taxon>Methanobacteriati</taxon>
        <taxon>Methanobacteriota</taxon>
        <taxon>Stenosarchaea group</taxon>
        <taxon>Halobacteria</taxon>
        <taxon>Halobacteriales</taxon>
        <taxon>Haloferacaceae</taxon>
    </lineage>
</organism>
<name>A0A0P7GR82_9EURY</name>
<accession>A0A0P7GR82</accession>
<evidence type="ECO:0000313" key="2">
    <source>
        <dbReference type="EMBL" id="KPN31773.1"/>
    </source>
</evidence>